<dbReference type="Gene3D" id="3.40.50.720">
    <property type="entry name" value="NAD(P)-binding Rossmann-like Domain"/>
    <property type="match status" value="2"/>
</dbReference>
<feature type="binding site" evidence="9">
    <location>
        <position position="258"/>
    </location>
    <ligand>
        <name>substrate</name>
    </ligand>
</feature>
<dbReference type="GO" id="GO:0051287">
    <property type="term" value="F:NAD binding"/>
    <property type="evidence" value="ECO:0007669"/>
    <property type="project" value="InterPro"/>
</dbReference>
<evidence type="ECO:0000256" key="10">
    <source>
        <dbReference type="PIRSR" id="PIRSR500134-3"/>
    </source>
</evidence>
<feature type="binding site" evidence="10">
    <location>
        <position position="86"/>
    </location>
    <ligand>
        <name>NAD(+)</name>
        <dbReference type="ChEBI" id="CHEBI:57540"/>
    </ligand>
</feature>
<dbReference type="SUPFAM" id="SSF51735">
    <property type="entry name" value="NAD(P)-binding Rossmann-fold domains"/>
    <property type="match status" value="1"/>
</dbReference>
<feature type="binding site" evidence="9">
    <location>
        <position position="318"/>
    </location>
    <ligand>
        <name>substrate</name>
    </ligand>
</feature>
<dbReference type="SUPFAM" id="SSF48179">
    <property type="entry name" value="6-phosphogluconate dehydrogenase C-terminal domain-like"/>
    <property type="match status" value="1"/>
</dbReference>
<comment type="pathway">
    <text evidence="1">Nucleotide-sugar biosynthesis; UDP-alpha-D-glucuronate biosynthesis; UDP-alpha-D-glucuronate from UDP-alpha-D-glucose: step 1/1.</text>
</comment>
<keyword evidence="4 7" id="KW-0560">Oxidoreductase</keyword>
<evidence type="ECO:0000256" key="2">
    <source>
        <dbReference type="ARBA" id="ARBA00006601"/>
    </source>
</evidence>
<feature type="binding site" evidence="10">
    <location>
        <position position="156"/>
    </location>
    <ligand>
        <name>NAD(+)</name>
        <dbReference type="ChEBI" id="CHEBI:57540"/>
    </ligand>
</feature>
<dbReference type="SUPFAM" id="SSF52413">
    <property type="entry name" value="UDP-glucose/GDP-mannose dehydrogenase C-terminal domain"/>
    <property type="match status" value="1"/>
</dbReference>
<dbReference type="GO" id="GO:0003979">
    <property type="term" value="F:UDP-glucose 6-dehydrogenase activity"/>
    <property type="evidence" value="ECO:0007669"/>
    <property type="project" value="UniProtKB-EC"/>
</dbReference>
<organism evidence="12 13">
    <name type="scientific">Candidatus Roizmanbacteria bacterium RIFCSPLOWO2_01_FULL_35_13</name>
    <dbReference type="NCBI Taxonomy" id="1802055"/>
    <lineage>
        <taxon>Bacteria</taxon>
        <taxon>Candidatus Roizmaniibacteriota</taxon>
    </lineage>
</organism>
<dbReference type="InterPro" id="IPR014027">
    <property type="entry name" value="UDP-Glc/GDP-Man_DH_C"/>
</dbReference>
<evidence type="ECO:0000256" key="7">
    <source>
        <dbReference type="PIRNR" id="PIRNR000124"/>
    </source>
</evidence>
<feature type="binding site" evidence="9">
    <location>
        <position position="205"/>
    </location>
    <ligand>
        <name>substrate</name>
    </ligand>
</feature>
<dbReference type="PIRSF" id="PIRSF000124">
    <property type="entry name" value="UDPglc_GDPman_dh"/>
    <property type="match status" value="1"/>
</dbReference>
<feature type="binding site" evidence="10">
    <location>
        <position position="264"/>
    </location>
    <ligand>
        <name>NAD(+)</name>
        <dbReference type="ChEBI" id="CHEBI:57540"/>
    </ligand>
</feature>
<dbReference type="InterPro" id="IPR008927">
    <property type="entry name" value="6-PGluconate_DH-like_C_sf"/>
</dbReference>
<dbReference type="Proteomes" id="UP000179270">
    <property type="component" value="Unassembled WGS sequence"/>
</dbReference>
<dbReference type="Pfam" id="PF03721">
    <property type="entry name" value="UDPG_MGDP_dh_N"/>
    <property type="match status" value="1"/>
</dbReference>
<proteinExistence type="inferred from homology"/>
<dbReference type="GO" id="GO:0006065">
    <property type="term" value="P:UDP-glucuronate biosynthetic process"/>
    <property type="evidence" value="ECO:0007669"/>
    <property type="project" value="UniProtKB-UniPathway"/>
</dbReference>
<protein>
    <recommendedName>
        <fullName evidence="3 7">UDP-glucose 6-dehydrogenase</fullName>
        <ecNumber evidence="3 7">1.1.1.22</ecNumber>
    </recommendedName>
</protein>
<evidence type="ECO:0000313" key="13">
    <source>
        <dbReference type="Proteomes" id="UP000179270"/>
    </source>
</evidence>
<name>A0A1F7IAP4_9BACT</name>
<dbReference type="InterPro" id="IPR017476">
    <property type="entry name" value="UDP-Glc/GDP-Man"/>
</dbReference>
<dbReference type="SMART" id="SM00984">
    <property type="entry name" value="UDPG_MGDP_dh_C"/>
    <property type="match status" value="1"/>
</dbReference>
<dbReference type="PANTHER" id="PTHR43750">
    <property type="entry name" value="UDP-GLUCOSE 6-DEHYDROGENASE TUAD"/>
    <property type="match status" value="1"/>
</dbReference>
<evidence type="ECO:0000256" key="6">
    <source>
        <dbReference type="ARBA" id="ARBA00047473"/>
    </source>
</evidence>
<evidence type="ECO:0000256" key="3">
    <source>
        <dbReference type="ARBA" id="ARBA00012954"/>
    </source>
</evidence>
<dbReference type="GO" id="GO:0000271">
    <property type="term" value="P:polysaccharide biosynthetic process"/>
    <property type="evidence" value="ECO:0007669"/>
    <property type="project" value="InterPro"/>
</dbReference>
<comment type="caution">
    <text evidence="12">The sequence shown here is derived from an EMBL/GenBank/DDBJ whole genome shotgun (WGS) entry which is preliminary data.</text>
</comment>
<dbReference type="STRING" id="1802055.A3A74_01760"/>
<evidence type="ECO:0000256" key="1">
    <source>
        <dbReference type="ARBA" id="ARBA00004701"/>
    </source>
</evidence>
<sequence>MTITFIGHGYVGLVTATVLADFGNKVWVVGHTKEKLDRLKKGDPIIYEPGLKELLQKNLKANRILFTSDYSKAIPESDVVFIAVGTPPKNGGEADLSAVFKVAEKLGKHIKPGFTLVSCKSTVPVGTNIKVETILKKVKSKKAEVAVASCPEFLREGSAIYDTLNPDRVVIGSDSKKAIDKLLELHHPISGKRVITDLASAELIKYTSNAMLATKISFANLISFYCEKTGADVENVLDAVGIDKRIGRIFMDPGVGYGGSCLPKDVNALIKIGESLDIDTSYLKGVVNVNSLSRSNFTNKILNVVKDKKIAIWGLSFKPNTDDIREAPSFYLINELLEKGYSIRVYDPAAMENFKKIYGKKIQFGKDPYGVLKNASALIILTEWNEFKQVDLKKIKKLLKKPVIFDGRNIFEPKVMENFGFSYFSVGRKAISPPRHSEGV</sequence>
<feature type="binding site" evidence="10">
    <location>
        <position position="325"/>
    </location>
    <ligand>
        <name>NAD(+)</name>
        <dbReference type="ChEBI" id="CHEBI:57540"/>
    </ligand>
</feature>
<evidence type="ECO:0000313" key="12">
    <source>
        <dbReference type="EMBL" id="OGK40412.1"/>
    </source>
</evidence>
<evidence type="ECO:0000256" key="9">
    <source>
        <dbReference type="PIRSR" id="PIRSR500134-2"/>
    </source>
</evidence>
<reference evidence="12 13" key="1">
    <citation type="journal article" date="2016" name="Nat. Commun.">
        <title>Thousands of microbial genomes shed light on interconnected biogeochemical processes in an aquifer system.</title>
        <authorList>
            <person name="Anantharaman K."/>
            <person name="Brown C.T."/>
            <person name="Hug L.A."/>
            <person name="Sharon I."/>
            <person name="Castelle C.J."/>
            <person name="Probst A.J."/>
            <person name="Thomas B.C."/>
            <person name="Singh A."/>
            <person name="Wilkins M.J."/>
            <person name="Karaoz U."/>
            <person name="Brodie E.L."/>
            <person name="Williams K.H."/>
            <person name="Hubbard S.S."/>
            <person name="Banfield J.F."/>
        </authorList>
    </citation>
    <scope>NUCLEOTIDE SEQUENCE [LARGE SCALE GENOMIC DNA]</scope>
</reference>
<dbReference type="Pfam" id="PF00984">
    <property type="entry name" value="UDPG_MGDP_dh"/>
    <property type="match status" value="1"/>
</dbReference>
<evidence type="ECO:0000259" key="11">
    <source>
        <dbReference type="SMART" id="SM00984"/>
    </source>
</evidence>
<gene>
    <name evidence="12" type="ORF">A3A74_01760</name>
</gene>
<feature type="domain" description="UDP-glucose/GDP-mannose dehydrogenase C-terminal" evidence="11">
    <location>
        <begin position="311"/>
        <end position="413"/>
    </location>
</feature>
<dbReference type="InterPro" id="IPR036291">
    <property type="entry name" value="NAD(P)-bd_dom_sf"/>
</dbReference>
<comment type="similarity">
    <text evidence="2 7">Belongs to the UDP-glucose/GDP-mannose dehydrogenase family.</text>
</comment>
<dbReference type="InterPro" id="IPR014026">
    <property type="entry name" value="UDP-Glc/GDP-Man_DH_dimer"/>
</dbReference>
<dbReference type="InterPro" id="IPR036220">
    <property type="entry name" value="UDP-Glc/GDP-Man_DH_C_sf"/>
</dbReference>
<dbReference type="Gene3D" id="1.20.5.100">
    <property type="entry name" value="Cytochrome c1, transmembrane anchor, C-terminal"/>
    <property type="match status" value="1"/>
</dbReference>
<feature type="binding site" evidence="9">
    <location>
        <begin position="250"/>
        <end position="254"/>
    </location>
    <ligand>
        <name>substrate</name>
    </ligand>
</feature>
<dbReference type="Pfam" id="PF03720">
    <property type="entry name" value="UDPG_MGDP_dh_C"/>
    <property type="match status" value="1"/>
</dbReference>
<dbReference type="PANTHER" id="PTHR43750:SF3">
    <property type="entry name" value="UDP-GLUCOSE 6-DEHYDROGENASE TUAD"/>
    <property type="match status" value="1"/>
</dbReference>
<dbReference type="PIRSF" id="PIRSF500134">
    <property type="entry name" value="UDPglc_DH_bac"/>
    <property type="match status" value="1"/>
</dbReference>
<comment type="catalytic activity">
    <reaction evidence="6 7">
        <text>UDP-alpha-D-glucose + 2 NAD(+) + H2O = UDP-alpha-D-glucuronate + 2 NADH + 3 H(+)</text>
        <dbReference type="Rhea" id="RHEA:23596"/>
        <dbReference type="ChEBI" id="CHEBI:15377"/>
        <dbReference type="ChEBI" id="CHEBI:15378"/>
        <dbReference type="ChEBI" id="CHEBI:57540"/>
        <dbReference type="ChEBI" id="CHEBI:57945"/>
        <dbReference type="ChEBI" id="CHEBI:58052"/>
        <dbReference type="ChEBI" id="CHEBI:58885"/>
        <dbReference type="EC" id="1.1.1.22"/>
    </reaction>
</comment>
<dbReference type="NCBIfam" id="TIGR03026">
    <property type="entry name" value="NDP-sugDHase"/>
    <property type="match status" value="1"/>
</dbReference>
<dbReference type="UniPathway" id="UPA00038">
    <property type="reaction ID" value="UER00491"/>
</dbReference>
<keyword evidence="5 7" id="KW-0520">NAD</keyword>
<evidence type="ECO:0000256" key="5">
    <source>
        <dbReference type="ARBA" id="ARBA00023027"/>
    </source>
</evidence>
<evidence type="ECO:0000256" key="4">
    <source>
        <dbReference type="ARBA" id="ARBA00023002"/>
    </source>
</evidence>
<feature type="binding site" evidence="10">
    <location>
        <position position="122"/>
    </location>
    <ligand>
        <name>NAD(+)</name>
        <dbReference type="ChEBI" id="CHEBI:57540"/>
    </ligand>
</feature>
<feature type="binding site" evidence="9">
    <location>
        <begin position="153"/>
        <end position="156"/>
    </location>
    <ligand>
        <name>substrate</name>
    </ligand>
</feature>
<dbReference type="EC" id="1.1.1.22" evidence="3 7"/>
<accession>A0A1F7IAP4</accession>
<dbReference type="InterPro" id="IPR001732">
    <property type="entry name" value="UDP-Glc/GDP-Man_DH_N"/>
</dbReference>
<feature type="binding site" evidence="10">
    <location>
        <position position="35"/>
    </location>
    <ligand>
        <name>NAD(+)</name>
        <dbReference type="ChEBI" id="CHEBI:57540"/>
    </ligand>
</feature>
<dbReference type="AlphaFoldDB" id="A0A1F7IAP4"/>
<dbReference type="InterPro" id="IPR028357">
    <property type="entry name" value="UDPglc_DH_bac"/>
</dbReference>
<dbReference type="EMBL" id="MGAF01000033">
    <property type="protein sequence ID" value="OGK40412.1"/>
    <property type="molecule type" value="Genomic_DNA"/>
</dbReference>
<evidence type="ECO:0000256" key="8">
    <source>
        <dbReference type="PIRSR" id="PIRSR500134-1"/>
    </source>
</evidence>
<feature type="active site" description="Nucleophile" evidence="8">
    <location>
        <position position="261"/>
    </location>
</feature>